<organism evidence="1 2">
    <name type="scientific">Oryza meyeriana var. granulata</name>
    <dbReference type="NCBI Taxonomy" id="110450"/>
    <lineage>
        <taxon>Eukaryota</taxon>
        <taxon>Viridiplantae</taxon>
        <taxon>Streptophyta</taxon>
        <taxon>Embryophyta</taxon>
        <taxon>Tracheophyta</taxon>
        <taxon>Spermatophyta</taxon>
        <taxon>Magnoliopsida</taxon>
        <taxon>Liliopsida</taxon>
        <taxon>Poales</taxon>
        <taxon>Poaceae</taxon>
        <taxon>BOP clade</taxon>
        <taxon>Oryzoideae</taxon>
        <taxon>Oryzeae</taxon>
        <taxon>Oryzinae</taxon>
        <taxon>Oryza</taxon>
        <taxon>Oryza meyeriana</taxon>
    </lineage>
</organism>
<dbReference type="AlphaFoldDB" id="A0A6G1F0B9"/>
<reference evidence="1 2" key="1">
    <citation type="submission" date="2019-11" db="EMBL/GenBank/DDBJ databases">
        <title>Whole genome sequence of Oryza granulata.</title>
        <authorList>
            <person name="Li W."/>
        </authorList>
    </citation>
    <scope>NUCLEOTIDE SEQUENCE [LARGE SCALE GENOMIC DNA]</scope>
    <source>
        <strain evidence="2">cv. Menghai</strain>
        <tissue evidence="1">Leaf</tissue>
    </source>
</reference>
<dbReference type="Proteomes" id="UP000479710">
    <property type="component" value="Unassembled WGS sequence"/>
</dbReference>
<sequence length="59" mass="6370">MALYGKGLISQARASSGRSRCSWIPACIRTACSCHDEINKCVQIAPTACIRTNVSNSRL</sequence>
<proteinExistence type="predicted"/>
<protein>
    <submittedName>
        <fullName evidence="1">Uncharacterized protein</fullName>
    </submittedName>
</protein>
<evidence type="ECO:0000313" key="2">
    <source>
        <dbReference type="Proteomes" id="UP000479710"/>
    </source>
</evidence>
<keyword evidence="2" id="KW-1185">Reference proteome</keyword>
<gene>
    <name evidence="1" type="ORF">E2562_031987</name>
</gene>
<name>A0A6G1F0B9_9ORYZ</name>
<accession>A0A6G1F0B9</accession>
<comment type="caution">
    <text evidence="1">The sequence shown here is derived from an EMBL/GenBank/DDBJ whole genome shotgun (WGS) entry which is preliminary data.</text>
</comment>
<evidence type="ECO:0000313" key="1">
    <source>
        <dbReference type="EMBL" id="KAF0930323.1"/>
    </source>
</evidence>
<dbReference type="EMBL" id="SPHZ02000002">
    <property type="protein sequence ID" value="KAF0930323.1"/>
    <property type="molecule type" value="Genomic_DNA"/>
</dbReference>